<dbReference type="InterPro" id="IPR029001">
    <property type="entry name" value="ITPase-like_fam"/>
</dbReference>
<dbReference type="InterPro" id="IPR003697">
    <property type="entry name" value="Maf-like"/>
</dbReference>
<comment type="similarity">
    <text evidence="4">Belongs to the Maf family. YhdE subfamily.</text>
</comment>
<evidence type="ECO:0000256" key="3">
    <source>
        <dbReference type="ARBA" id="ARBA00023080"/>
    </source>
</evidence>
<dbReference type="Gene3D" id="3.90.950.10">
    <property type="match status" value="1"/>
</dbReference>
<dbReference type="RefSeq" id="WP_169142220.1">
    <property type="nucleotide sequence ID" value="NZ_WTVS01000049.1"/>
</dbReference>
<dbReference type="CDD" id="cd00555">
    <property type="entry name" value="Maf"/>
    <property type="match status" value="1"/>
</dbReference>
<comment type="catalytic activity">
    <reaction evidence="4">
        <text>UTP + H2O = UMP + diphosphate + H(+)</text>
        <dbReference type="Rhea" id="RHEA:29395"/>
        <dbReference type="ChEBI" id="CHEBI:15377"/>
        <dbReference type="ChEBI" id="CHEBI:15378"/>
        <dbReference type="ChEBI" id="CHEBI:33019"/>
        <dbReference type="ChEBI" id="CHEBI:46398"/>
        <dbReference type="ChEBI" id="CHEBI:57865"/>
        <dbReference type="EC" id="3.6.1.9"/>
    </reaction>
</comment>
<dbReference type="Proteomes" id="UP000634522">
    <property type="component" value="Unassembled WGS sequence"/>
</dbReference>
<keyword evidence="2 4" id="KW-0378">Hydrolase</keyword>
<evidence type="ECO:0000313" key="5">
    <source>
        <dbReference type="EMBL" id="NMF99622.1"/>
    </source>
</evidence>
<evidence type="ECO:0000256" key="2">
    <source>
        <dbReference type="ARBA" id="ARBA00022801"/>
    </source>
</evidence>
<comment type="caution">
    <text evidence="5">The sequence shown here is derived from an EMBL/GenBank/DDBJ whole genome shotgun (WGS) entry which is preliminary data.</text>
</comment>
<dbReference type="Pfam" id="PF02545">
    <property type="entry name" value="Maf"/>
    <property type="match status" value="1"/>
</dbReference>
<feature type="site" description="Important for substrate specificity" evidence="4">
    <location>
        <position position="16"/>
    </location>
</feature>
<keyword evidence="4" id="KW-0963">Cytoplasm</keyword>
<dbReference type="NCBIfam" id="TIGR00172">
    <property type="entry name" value="maf"/>
    <property type="match status" value="1"/>
</dbReference>
<evidence type="ECO:0000313" key="6">
    <source>
        <dbReference type="Proteomes" id="UP000634522"/>
    </source>
</evidence>
<dbReference type="EC" id="3.6.1.9" evidence="4"/>
<comment type="function">
    <text evidence="4">Nucleoside triphosphate pyrophosphatase that hydrolyzes dTTP and UTP. May have a dual role in cell division arrest and in preventing the incorporation of modified nucleotides into cellular nucleic acids.</text>
</comment>
<comment type="caution">
    <text evidence="4">Lacks conserved residue(s) required for the propagation of feature annotation.</text>
</comment>
<name>A0ABX1NJX0_9RHOO</name>
<comment type="cofactor">
    <cofactor evidence="1 4">
        <name>a divalent metal cation</name>
        <dbReference type="ChEBI" id="CHEBI:60240"/>
    </cofactor>
</comment>
<dbReference type="SUPFAM" id="SSF52972">
    <property type="entry name" value="ITPase-like"/>
    <property type="match status" value="1"/>
</dbReference>
<feature type="active site" description="Proton acceptor" evidence="4">
    <location>
        <position position="87"/>
    </location>
</feature>
<protein>
    <recommendedName>
        <fullName evidence="4">dTTP/UTP pyrophosphatase</fullName>
        <shortName evidence="4">dTTPase/UTPase</shortName>
        <ecNumber evidence="4">3.6.1.9</ecNumber>
    </recommendedName>
    <alternativeName>
        <fullName evidence="4">Nucleoside triphosphate pyrophosphatase</fullName>
    </alternativeName>
    <alternativeName>
        <fullName evidence="4">Nucleotide pyrophosphatase</fullName>
        <shortName evidence="4">Nucleotide PPase</shortName>
    </alternativeName>
</protein>
<dbReference type="EMBL" id="WTVS01000049">
    <property type="protein sequence ID" value="NMF99622.1"/>
    <property type="molecule type" value="Genomic_DNA"/>
</dbReference>
<feature type="site" description="Important for substrate specificity" evidence="4">
    <location>
        <position position="88"/>
    </location>
</feature>
<gene>
    <name evidence="5" type="ORF">GPA27_19785</name>
</gene>
<organism evidence="5 6">
    <name type="scientific">Aromatoleum toluolicum</name>
    <dbReference type="NCBI Taxonomy" id="90060"/>
    <lineage>
        <taxon>Bacteria</taxon>
        <taxon>Pseudomonadati</taxon>
        <taxon>Pseudomonadota</taxon>
        <taxon>Betaproteobacteria</taxon>
        <taxon>Rhodocyclales</taxon>
        <taxon>Rhodocyclaceae</taxon>
        <taxon>Aromatoleum</taxon>
    </lineage>
</organism>
<keyword evidence="6" id="KW-1185">Reference proteome</keyword>
<proteinExistence type="inferred from homology"/>
<comment type="catalytic activity">
    <reaction evidence="4">
        <text>dTTP + H2O = dTMP + diphosphate + H(+)</text>
        <dbReference type="Rhea" id="RHEA:28534"/>
        <dbReference type="ChEBI" id="CHEBI:15377"/>
        <dbReference type="ChEBI" id="CHEBI:15378"/>
        <dbReference type="ChEBI" id="CHEBI:33019"/>
        <dbReference type="ChEBI" id="CHEBI:37568"/>
        <dbReference type="ChEBI" id="CHEBI:63528"/>
        <dbReference type="EC" id="3.6.1.9"/>
    </reaction>
</comment>
<keyword evidence="3 4" id="KW-0546">Nucleotide metabolism</keyword>
<evidence type="ECO:0000256" key="1">
    <source>
        <dbReference type="ARBA" id="ARBA00001968"/>
    </source>
</evidence>
<feature type="site" description="Important for substrate specificity" evidence="4">
    <location>
        <position position="170"/>
    </location>
</feature>
<reference evidence="5 6" key="1">
    <citation type="submission" date="2019-12" db="EMBL/GenBank/DDBJ databases">
        <title>Comparative genomics gives insights into the taxonomy of the Azoarcus-Aromatoleum group and reveals separate origins of nif in the plant-associated Azoarcus and non-plant-associated Aromatoleum sub-groups.</title>
        <authorList>
            <person name="Lafos M."/>
            <person name="Maluk M."/>
            <person name="Batista M."/>
            <person name="Junghare M."/>
            <person name="Carmona M."/>
            <person name="Faoro H."/>
            <person name="Cruz L.M."/>
            <person name="Battistoni F."/>
            <person name="De Souza E."/>
            <person name="Pedrosa F."/>
            <person name="Chen W.-M."/>
            <person name="Poole P.S."/>
            <person name="Dixon R.A."/>
            <person name="James E.K."/>
        </authorList>
    </citation>
    <scope>NUCLEOTIDE SEQUENCE [LARGE SCALE GENOMIC DNA]</scope>
    <source>
        <strain evidence="5 6">T</strain>
    </source>
</reference>
<dbReference type="PIRSF" id="PIRSF006305">
    <property type="entry name" value="Maf"/>
    <property type="match status" value="1"/>
</dbReference>
<evidence type="ECO:0000256" key="4">
    <source>
        <dbReference type="HAMAP-Rule" id="MF_00528"/>
    </source>
</evidence>
<dbReference type="PANTHER" id="PTHR43213:SF5">
    <property type="entry name" value="BIFUNCTIONAL DTTP_UTP PYROPHOSPHATASE_METHYLTRANSFERASE PROTEIN-RELATED"/>
    <property type="match status" value="1"/>
</dbReference>
<sequence length="206" mass="22830">MSNLQARIYLASRSPRRRELLRQIGVHFDLLVFRGTERGADADVDETPLVDENVEHYVERVALTKAQAGCRRLQWRTLPQHPVLSADTTLELDGDIIGKPADAVDAAAILRRLSGRTHRVLTAVAISDGARTRSCINASEVRFRDLTDNEIRHYIATGEPMDKAGAYGIQGRAAVFIEEIRGSYTGIMGLPLFETAQLLDAFGYPL</sequence>
<dbReference type="PANTHER" id="PTHR43213">
    <property type="entry name" value="BIFUNCTIONAL DTTP/UTP PYROPHOSPHATASE/METHYLTRANSFERASE PROTEIN-RELATED"/>
    <property type="match status" value="1"/>
</dbReference>
<comment type="subcellular location">
    <subcellularLocation>
        <location evidence="4">Cytoplasm</location>
    </subcellularLocation>
</comment>
<dbReference type="HAMAP" id="MF_00528">
    <property type="entry name" value="Maf"/>
    <property type="match status" value="1"/>
</dbReference>
<accession>A0ABX1NJX0</accession>